<dbReference type="Gene3D" id="2.30.30.240">
    <property type="entry name" value="PRC-barrel domain"/>
    <property type="match status" value="1"/>
</dbReference>
<dbReference type="PANTHER" id="PTHR40061:SF1">
    <property type="entry name" value="SPORULATION PROTEIN YLMC-RELATED"/>
    <property type="match status" value="1"/>
</dbReference>
<evidence type="ECO:0000313" key="3">
    <source>
        <dbReference type="Proteomes" id="UP000199545"/>
    </source>
</evidence>
<dbReference type="STRING" id="46223.SAMN05421852_10670"/>
<dbReference type="PANTHER" id="PTHR40061">
    <property type="entry name" value="SPORULATION PROTEIN YLMC-RELATED"/>
    <property type="match status" value="1"/>
</dbReference>
<sequence length="83" mass="9319">MRWSEFVEKECVDLRSGEKLGSFSHADMVIDSATGRIESILIPVGTSFFKKNNPEMELDWSMIKKIGPEMVIIDSAIGRVSVK</sequence>
<dbReference type="OrthoDB" id="2468688at2"/>
<protein>
    <submittedName>
        <fullName evidence="2">Sporulation protein, YlmC/YmxH family</fullName>
    </submittedName>
</protein>
<dbReference type="Proteomes" id="UP000199545">
    <property type="component" value="Unassembled WGS sequence"/>
</dbReference>
<dbReference type="AlphaFoldDB" id="A0A1I3PRN7"/>
<proteinExistence type="predicted"/>
<dbReference type="NCBIfam" id="TIGR02888">
    <property type="entry name" value="spore_YlmC_YmxH"/>
    <property type="match status" value="1"/>
</dbReference>
<dbReference type="Pfam" id="PF05239">
    <property type="entry name" value="PRC"/>
    <property type="match status" value="1"/>
</dbReference>
<dbReference type="EMBL" id="FORR01000006">
    <property type="protein sequence ID" value="SFJ23656.1"/>
    <property type="molecule type" value="Genomic_DNA"/>
</dbReference>
<accession>A0A1I3PRN7</accession>
<feature type="domain" description="PRC-barrel" evidence="1">
    <location>
        <begin position="2"/>
        <end position="75"/>
    </location>
</feature>
<dbReference type="InterPro" id="IPR014238">
    <property type="entry name" value="Spore_YlmC/YmxH"/>
</dbReference>
<keyword evidence="3" id="KW-1185">Reference proteome</keyword>
<evidence type="ECO:0000313" key="2">
    <source>
        <dbReference type="EMBL" id="SFJ23656.1"/>
    </source>
</evidence>
<evidence type="ECO:0000259" key="1">
    <source>
        <dbReference type="Pfam" id="PF05239"/>
    </source>
</evidence>
<dbReference type="RefSeq" id="WP_093229412.1">
    <property type="nucleotide sequence ID" value="NZ_FORR01000006.1"/>
</dbReference>
<dbReference type="InterPro" id="IPR027275">
    <property type="entry name" value="PRC-brl_dom"/>
</dbReference>
<organism evidence="2 3">
    <name type="scientific">Thermoflavimicrobium dichotomicum</name>
    <dbReference type="NCBI Taxonomy" id="46223"/>
    <lineage>
        <taxon>Bacteria</taxon>
        <taxon>Bacillati</taxon>
        <taxon>Bacillota</taxon>
        <taxon>Bacilli</taxon>
        <taxon>Bacillales</taxon>
        <taxon>Thermoactinomycetaceae</taxon>
        <taxon>Thermoflavimicrobium</taxon>
    </lineage>
</organism>
<name>A0A1I3PRN7_9BACL</name>
<reference evidence="2 3" key="1">
    <citation type="submission" date="2016-10" db="EMBL/GenBank/DDBJ databases">
        <authorList>
            <person name="de Groot N.N."/>
        </authorList>
    </citation>
    <scope>NUCLEOTIDE SEQUENCE [LARGE SCALE GENOMIC DNA]</scope>
    <source>
        <strain evidence="2 3">DSM 44778</strain>
    </source>
</reference>
<dbReference type="InterPro" id="IPR011033">
    <property type="entry name" value="PRC_barrel-like_sf"/>
</dbReference>
<dbReference type="SUPFAM" id="SSF50346">
    <property type="entry name" value="PRC-barrel domain"/>
    <property type="match status" value="1"/>
</dbReference>
<gene>
    <name evidence="2" type="ORF">SAMN05421852_10670</name>
</gene>